<evidence type="ECO:0000313" key="9">
    <source>
        <dbReference type="EMBL" id="TFK36396.1"/>
    </source>
</evidence>
<evidence type="ECO:0000259" key="8">
    <source>
        <dbReference type="PROSITE" id="PS50235"/>
    </source>
</evidence>
<dbReference type="InterPro" id="IPR018200">
    <property type="entry name" value="USP_CS"/>
</dbReference>
<dbReference type="InterPro" id="IPR038765">
    <property type="entry name" value="Papain-like_cys_pep_sf"/>
</dbReference>
<feature type="compositionally biased region" description="Low complexity" evidence="7">
    <location>
        <begin position="564"/>
        <end position="610"/>
    </location>
</feature>
<dbReference type="Pfam" id="PF00443">
    <property type="entry name" value="UCH"/>
    <property type="match status" value="1"/>
</dbReference>
<feature type="compositionally biased region" description="Polar residues" evidence="7">
    <location>
        <begin position="301"/>
        <end position="313"/>
    </location>
</feature>
<feature type="compositionally biased region" description="Low complexity" evidence="7">
    <location>
        <begin position="156"/>
        <end position="197"/>
    </location>
</feature>
<dbReference type="EMBL" id="ML213614">
    <property type="protein sequence ID" value="TFK36396.1"/>
    <property type="molecule type" value="Genomic_DNA"/>
</dbReference>
<feature type="compositionally biased region" description="Low complexity" evidence="7">
    <location>
        <begin position="85"/>
        <end position="95"/>
    </location>
</feature>
<dbReference type="PROSITE" id="PS00972">
    <property type="entry name" value="USP_1"/>
    <property type="match status" value="1"/>
</dbReference>
<feature type="compositionally biased region" description="Polar residues" evidence="7">
    <location>
        <begin position="144"/>
        <end position="155"/>
    </location>
</feature>
<feature type="region of interest" description="Disordered" evidence="7">
    <location>
        <begin position="859"/>
        <end position="882"/>
    </location>
</feature>
<feature type="compositionally biased region" description="Polar residues" evidence="7">
    <location>
        <begin position="204"/>
        <end position="217"/>
    </location>
</feature>
<dbReference type="Proteomes" id="UP000308652">
    <property type="component" value="Unassembled WGS sequence"/>
</dbReference>
<name>A0A5C3LWB6_9AGAR</name>
<dbReference type="GO" id="GO:0016579">
    <property type="term" value="P:protein deubiquitination"/>
    <property type="evidence" value="ECO:0007669"/>
    <property type="project" value="InterPro"/>
</dbReference>
<accession>A0A5C3LWB6</accession>
<feature type="compositionally biased region" description="Low complexity" evidence="7">
    <location>
        <begin position="127"/>
        <end position="143"/>
    </location>
</feature>
<dbReference type="InterPro" id="IPR050164">
    <property type="entry name" value="Peptidase_C19"/>
</dbReference>
<gene>
    <name evidence="9" type="ORF">BDQ12DRAFT_686826</name>
</gene>
<evidence type="ECO:0000256" key="4">
    <source>
        <dbReference type="ARBA" id="ARBA00022786"/>
    </source>
</evidence>
<feature type="compositionally biased region" description="Low complexity" evidence="7">
    <location>
        <begin position="319"/>
        <end position="332"/>
    </location>
</feature>
<dbReference type="Gene3D" id="3.90.70.10">
    <property type="entry name" value="Cysteine proteinases"/>
    <property type="match status" value="1"/>
</dbReference>
<dbReference type="SUPFAM" id="SSF54001">
    <property type="entry name" value="Cysteine proteinases"/>
    <property type="match status" value="1"/>
</dbReference>
<evidence type="ECO:0000256" key="7">
    <source>
        <dbReference type="SAM" id="MobiDB-lite"/>
    </source>
</evidence>
<dbReference type="GO" id="GO:0005829">
    <property type="term" value="C:cytosol"/>
    <property type="evidence" value="ECO:0007669"/>
    <property type="project" value="TreeGrafter"/>
</dbReference>
<evidence type="ECO:0000313" key="10">
    <source>
        <dbReference type="Proteomes" id="UP000308652"/>
    </source>
</evidence>
<dbReference type="InterPro" id="IPR001394">
    <property type="entry name" value="Peptidase_C19_UCH"/>
</dbReference>
<dbReference type="PROSITE" id="PS50235">
    <property type="entry name" value="USP_3"/>
    <property type="match status" value="1"/>
</dbReference>
<organism evidence="9 10">
    <name type="scientific">Crucibulum laeve</name>
    <dbReference type="NCBI Taxonomy" id="68775"/>
    <lineage>
        <taxon>Eukaryota</taxon>
        <taxon>Fungi</taxon>
        <taxon>Dikarya</taxon>
        <taxon>Basidiomycota</taxon>
        <taxon>Agaricomycotina</taxon>
        <taxon>Agaricomycetes</taxon>
        <taxon>Agaricomycetidae</taxon>
        <taxon>Agaricales</taxon>
        <taxon>Agaricineae</taxon>
        <taxon>Nidulariaceae</taxon>
        <taxon>Crucibulum</taxon>
    </lineage>
</organism>
<evidence type="ECO:0000256" key="5">
    <source>
        <dbReference type="ARBA" id="ARBA00022801"/>
    </source>
</evidence>
<sequence length="1108" mass="118387">MTSPHSPYQHHSPGPSTYYQQSHVYGTHSPGPGPGPTHSPNPYQHQQYNPYQPPPMHQPHHSPRVNGRGGYASRGAHSYQHHQQHQQQHQQNYHHPYPHPHPHHVPVPPHVSHVPATSIASSLSHVQASPSPSYSPQPQHQAAVTQPQQAKFTQQPPYSFYPNPAAPAYSPSWQNQAGQSPSWQSQTGQTSSWQSGQAPAHSWQAGQNSSWQAGQTAPSWQAQTQSPSWQQQQNQPLSPLPKQLSMPVSREMYEQVHSVPVHVTPSISSTSAVTTVSATTVEAPEEPVEAPFTSEEPEIQAQETGPTPESSSEAAVEDAPIPSSSSTAAAVPTFIPVADLSSPAPSSPRTLPAQTTQNTPSSTPYAQMGTISTSEYPTSSSHSRAESPSNAPATSTSTAPSTSALTTSTTSASVTNAGEAVVGGTGSWAIWSRRPQDPNSAPGIIFSPRARPPQHVVERALKVPTPVASPEPEPVLGEDSTTKVNKEDIEEVGGKGIGVVEGSGDVEVKIDMEVNVIGDESLKGEVTVVEAAASKAPSKAPSVHEDELGSTVPSSAVTETTNTPTAPGSPVSSSTSVSGGTAAKDATTTTTPATSSTPVPAAAAELPKPAAAAPKKSWASLLRPAGSTPSKNALPTSSVVGFSIPAASAFPPSSSSQSPSAAPSPSSDPAKSALLSLLTGGPSSNAPLTTRIRPRGLVNSGNMCFANAVLQVLVYCAPFARYFGELGRVLGGPALASSSQANGDAKRRSPLVDATVQFLREFVDEKELAKEKEKGKANGAAGGSGARGKGKEREREEDDDWDGDSFIPTYVYDAMKEKKRFDSMRGGHQEDAEEFLGFYLDTLEEELLSLLHTIVPPPPKAAPAPVEEKEEAAPPEDDGWLEVGKKNRTVVTRTIKATESPITRIFGGKFRSTLRAPHQKNDSVIVEDWRSLRLDIQREQIHTIEQALSYISHPQPVQVTHPSRPGVTVEASQQVLIDLLPPILVLHMKRFCYDTTVGGVVKVGKQVRFGPELEVGPDLMTATAKRTTRYKLFGALYHHGHSASGGHYTLDVLHPNRYPSSSPTAKPREGWVRIDDELVSDVRPEDVFGETSERDDRCAYLLFYRRIR</sequence>
<keyword evidence="5" id="KW-0378">Hydrolase</keyword>
<feature type="region of interest" description="Disordered" evidence="7">
    <location>
        <begin position="650"/>
        <end position="691"/>
    </location>
</feature>
<dbReference type="AlphaFoldDB" id="A0A5C3LWB6"/>
<dbReference type="EC" id="3.4.19.12" evidence="2"/>
<keyword evidence="3" id="KW-0645">Protease</keyword>
<comment type="catalytic activity">
    <reaction evidence="1">
        <text>Thiol-dependent hydrolysis of ester, thioester, amide, peptide and isopeptide bonds formed by the C-terminal Gly of ubiquitin (a 76-residue protein attached to proteins as an intracellular targeting signal).</text>
        <dbReference type="EC" id="3.4.19.12"/>
    </reaction>
</comment>
<protein>
    <recommendedName>
        <fullName evidence="2">ubiquitinyl hydrolase 1</fullName>
        <ecNumber evidence="2">3.4.19.12</ecNumber>
    </recommendedName>
</protein>
<feature type="region of interest" description="Disordered" evidence="7">
    <location>
        <begin position="769"/>
        <end position="802"/>
    </location>
</feature>
<feature type="compositionally biased region" description="Low complexity" evidence="7">
    <location>
        <begin position="531"/>
        <end position="541"/>
    </location>
</feature>
<feature type="region of interest" description="Disordered" evidence="7">
    <location>
        <begin position="1"/>
        <end position="243"/>
    </location>
</feature>
<dbReference type="GO" id="GO:0004843">
    <property type="term" value="F:cysteine-type deubiquitinase activity"/>
    <property type="evidence" value="ECO:0007669"/>
    <property type="project" value="UniProtKB-EC"/>
</dbReference>
<evidence type="ECO:0000256" key="2">
    <source>
        <dbReference type="ARBA" id="ARBA00012759"/>
    </source>
</evidence>
<proteinExistence type="predicted"/>
<feature type="region of interest" description="Disordered" evidence="7">
    <location>
        <begin position="268"/>
        <end position="485"/>
    </location>
</feature>
<feature type="compositionally biased region" description="Polar residues" evidence="7">
    <location>
        <begin position="343"/>
        <end position="365"/>
    </location>
</feature>
<dbReference type="PANTHER" id="PTHR24006:SF687">
    <property type="entry name" value="UBIQUITIN CARBOXYL-TERMINAL HYDROLASE 10"/>
    <property type="match status" value="1"/>
</dbReference>
<evidence type="ECO:0000256" key="6">
    <source>
        <dbReference type="ARBA" id="ARBA00022807"/>
    </source>
</evidence>
<dbReference type="GO" id="GO:0005634">
    <property type="term" value="C:nucleus"/>
    <property type="evidence" value="ECO:0007669"/>
    <property type="project" value="TreeGrafter"/>
</dbReference>
<feature type="compositionally biased region" description="Polar residues" evidence="7">
    <location>
        <begin position="551"/>
        <end position="563"/>
    </location>
</feature>
<reference evidence="9 10" key="1">
    <citation type="journal article" date="2019" name="Nat. Ecol. Evol.">
        <title>Megaphylogeny resolves global patterns of mushroom evolution.</title>
        <authorList>
            <person name="Varga T."/>
            <person name="Krizsan K."/>
            <person name="Foldi C."/>
            <person name="Dima B."/>
            <person name="Sanchez-Garcia M."/>
            <person name="Sanchez-Ramirez S."/>
            <person name="Szollosi G.J."/>
            <person name="Szarkandi J.G."/>
            <person name="Papp V."/>
            <person name="Albert L."/>
            <person name="Andreopoulos W."/>
            <person name="Angelini C."/>
            <person name="Antonin V."/>
            <person name="Barry K.W."/>
            <person name="Bougher N.L."/>
            <person name="Buchanan P."/>
            <person name="Buyck B."/>
            <person name="Bense V."/>
            <person name="Catcheside P."/>
            <person name="Chovatia M."/>
            <person name="Cooper J."/>
            <person name="Damon W."/>
            <person name="Desjardin D."/>
            <person name="Finy P."/>
            <person name="Geml J."/>
            <person name="Haridas S."/>
            <person name="Hughes K."/>
            <person name="Justo A."/>
            <person name="Karasinski D."/>
            <person name="Kautmanova I."/>
            <person name="Kiss B."/>
            <person name="Kocsube S."/>
            <person name="Kotiranta H."/>
            <person name="LaButti K.M."/>
            <person name="Lechner B.E."/>
            <person name="Liimatainen K."/>
            <person name="Lipzen A."/>
            <person name="Lukacs Z."/>
            <person name="Mihaltcheva S."/>
            <person name="Morgado L.N."/>
            <person name="Niskanen T."/>
            <person name="Noordeloos M.E."/>
            <person name="Ohm R.A."/>
            <person name="Ortiz-Santana B."/>
            <person name="Ovrebo C."/>
            <person name="Racz N."/>
            <person name="Riley R."/>
            <person name="Savchenko A."/>
            <person name="Shiryaev A."/>
            <person name="Soop K."/>
            <person name="Spirin V."/>
            <person name="Szebenyi C."/>
            <person name="Tomsovsky M."/>
            <person name="Tulloss R.E."/>
            <person name="Uehling J."/>
            <person name="Grigoriev I.V."/>
            <person name="Vagvolgyi C."/>
            <person name="Papp T."/>
            <person name="Martin F.M."/>
            <person name="Miettinen O."/>
            <person name="Hibbett D.S."/>
            <person name="Nagy L.G."/>
        </authorList>
    </citation>
    <scope>NUCLEOTIDE SEQUENCE [LARGE SCALE GENOMIC DNA]</scope>
    <source>
        <strain evidence="9 10">CBS 166.37</strain>
    </source>
</reference>
<evidence type="ECO:0000256" key="3">
    <source>
        <dbReference type="ARBA" id="ARBA00022670"/>
    </source>
</evidence>
<keyword evidence="6" id="KW-0788">Thiol protease</keyword>
<dbReference type="GO" id="GO:0006508">
    <property type="term" value="P:proteolysis"/>
    <property type="evidence" value="ECO:0007669"/>
    <property type="project" value="UniProtKB-KW"/>
</dbReference>
<dbReference type="CDD" id="cd02257">
    <property type="entry name" value="Peptidase_C19"/>
    <property type="match status" value="1"/>
</dbReference>
<feature type="compositionally biased region" description="Low complexity" evidence="7">
    <location>
        <begin position="268"/>
        <end position="282"/>
    </location>
</feature>
<dbReference type="STRING" id="68775.A0A5C3LWB6"/>
<feature type="compositionally biased region" description="Polar residues" evidence="7">
    <location>
        <begin position="14"/>
        <end position="24"/>
    </location>
</feature>
<feature type="region of interest" description="Disordered" evidence="7">
    <location>
        <begin position="531"/>
        <end position="610"/>
    </location>
</feature>
<keyword evidence="4" id="KW-0833">Ubl conjugation pathway</keyword>
<feature type="compositionally biased region" description="Low complexity" evidence="7">
    <location>
        <begin position="218"/>
        <end position="243"/>
    </location>
</feature>
<dbReference type="PANTHER" id="PTHR24006">
    <property type="entry name" value="UBIQUITIN CARBOXYL-TERMINAL HYDROLASE"/>
    <property type="match status" value="1"/>
</dbReference>
<feature type="compositionally biased region" description="Acidic residues" evidence="7">
    <location>
        <begin position="868"/>
        <end position="880"/>
    </location>
</feature>
<keyword evidence="10" id="KW-1185">Reference proteome</keyword>
<feature type="compositionally biased region" description="Low complexity" evidence="7">
    <location>
        <begin position="650"/>
        <end position="678"/>
    </location>
</feature>
<dbReference type="InterPro" id="IPR028889">
    <property type="entry name" value="USP"/>
</dbReference>
<dbReference type="OrthoDB" id="429671at2759"/>
<evidence type="ECO:0000256" key="1">
    <source>
        <dbReference type="ARBA" id="ARBA00000707"/>
    </source>
</evidence>
<feature type="domain" description="USP" evidence="8">
    <location>
        <begin position="695"/>
        <end position="1107"/>
    </location>
</feature>
<feature type="compositionally biased region" description="Low complexity" evidence="7">
    <location>
        <begin position="40"/>
        <end position="50"/>
    </location>
</feature>
<feature type="compositionally biased region" description="Low complexity" evidence="7">
    <location>
        <begin position="370"/>
        <end position="417"/>
    </location>
</feature>